<evidence type="ECO:0000313" key="2">
    <source>
        <dbReference type="Proteomes" id="UP001419268"/>
    </source>
</evidence>
<accession>A0AAP0IML6</accession>
<sequence>MIALTYESSAEWDGPNQTDAACISDPSVKTIHLMFALLVEGFHAASVKIEVPCVVPDQGGKV</sequence>
<dbReference type="AlphaFoldDB" id="A0AAP0IML6"/>
<protein>
    <submittedName>
        <fullName evidence="1">Uncharacterized protein</fullName>
    </submittedName>
</protein>
<name>A0AAP0IML6_9MAGN</name>
<organism evidence="1 2">
    <name type="scientific">Stephania cephalantha</name>
    <dbReference type="NCBI Taxonomy" id="152367"/>
    <lineage>
        <taxon>Eukaryota</taxon>
        <taxon>Viridiplantae</taxon>
        <taxon>Streptophyta</taxon>
        <taxon>Embryophyta</taxon>
        <taxon>Tracheophyta</taxon>
        <taxon>Spermatophyta</taxon>
        <taxon>Magnoliopsida</taxon>
        <taxon>Ranunculales</taxon>
        <taxon>Menispermaceae</taxon>
        <taxon>Menispermoideae</taxon>
        <taxon>Cissampelideae</taxon>
        <taxon>Stephania</taxon>
    </lineage>
</organism>
<keyword evidence="2" id="KW-1185">Reference proteome</keyword>
<evidence type="ECO:0000313" key="1">
    <source>
        <dbReference type="EMBL" id="KAK9118055.1"/>
    </source>
</evidence>
<comment type="caution">
    <text evidence="1">The sequence shown here is derived from an EMBL/GenBank/DDBJ whole genome shotgun (WGS) entry which is preliminary data.</text>
</comment>
<gene>
    <name evidence="1" type="ORF">Scep_016148</name>
</gene>
<reference evidence="1 2" key="1">
    <citation type="submission" date="2024-01" db="EMBL/GenBank/DDBJ databases">
        <title>Genome assemblies of Stephania.</title>
        <authorList>
            <person name="Yang L."/>
        </authorList>
    </citation>
    <scope>NUCLEOTIDE SEQUENCE [LARGE SCALE GENOMIC DNA]</scope>
    <source>
        <strain evidence="1">JXDWG</strain>
        <tissue evidence="1">Leaf</tissue>
    </source>
</reference>
<proteinExistence type="predicted"/>
<dbReference type="Proteomes" id="UP001419268">
    <property type="component" value="Unassembled WGS sequence"/>
</dbReference>
<dbReference type="EMBL" id="JBBNAG010000007">
    <property type="protein sequence ID" value="KAK9118055.1"/>
    <property type="molecule type" value="Genomic_DNA"/>
</dbReference>